<evidence type="ECO:0000256" key="3">
    <source>
        <dbReference type="ARBA" id="ARBA00022692"/>
    </source>
</evidence>
<feature type="transmembrane region" description="Helical" evidence="6">
    <location>
        <begin position="151"/>
        <end position="172"/>
    </location>
</feature>
<comment type="subcellular location">
    <subcellularLocation>
        <location evidence="1">Membrane</location>
        <topology evidence="1">Multi-pass membrane protein</topology>
    </subcellularLocation>
</comment>
<sequence>MYSISTLSYSRWNICVLADGSNNLTSALNATVNGTSTEKLAIIYSNIQAMQGSLLAAGLIHFLIGITGLVGLLLRFIGPVTIVPTILLTGLYLVRAATKFAKVHWGVSSIVAALALLFSVYLTKVKTPIPFWTKKKGFHIFKYPLHQVFSVIYYIVLFYNCLLQVYYIVLFYSCLLQLLIAMLLGWMLCGILTACGVFSDDPKALDYLARTDARNDIIDRAHWFYIPYPGQFGSFSFSVPIFIAFIVATITSIFDSIGDYYACAKMCDVPPPPAHGVNRGTAIEGFCSAIAGTIGCGHATTTNGGNIGAIGVTRVASRIVFLVVAIIYILFGIIGKFSAIFVTIPYPVLGGALIVMFGMFNGVVLSNLQVVNLNSTRNLAVIGMSLLVGLMIPYYVENNQKEISTGDPEKDNIIKMLLANPNLAGGILACFLDNTIPGTKDERGISAWQRTILKDDVKVDGQYAEGADVYEIGLPSKIKSAKIMKYIPFLHFQPRNEDKNVKLVSLTHINV</sequence>
<feature type="transmembrane region" description="Helical" evidence="6">
    <location>
        <begin position="348"/>
        <end position="366"/>
    </location>
</feature>
<comment type="similarity">
    <text evidence="2">Belongs to the nucleobase:cation symporter-2 (NCS2) (TC 2.A.40) family.</text>
</comment>
<feature type="transmembrane region" description="Helical" evidence="6">
    <location>
        <begin position="319"/>
        <end position="342"/>
    </location>
</feature>
<dbReference type="PANTHER" id="PTHR11119">
    <property type="entry name" value="XANTHINE-URACIL / VITAMIN C PERMEASE FAMILY MEMBER"/>
    <property type="match status" value="1"/>
</dbReference>
<feature type="transmembrane region" description="Helical" evidence="6">
    <location>
        <begin position="232"/>
        <end position="254"/>
    </location>
</feature>
<evidence type="ECO:0000256" key="5">
    <source>
        <dbReference type="ARBA" id="ARBA00023136"/>
    </source>
</evidence>
<dbReference type="Proteomes" id="UP001217089">
    <property type="component" value="Unassembled WGS sequence"/>
</dbReference>
<reference evidence="7 8" key="1">
    <citation type="submission" date="2022-12" db="EMBL/GenBank/DDBJ databases">
        <title>Chromosome-level genome of Tegillarca granosa.</title>
        <authorList>
            <person name="Kim J."/>
        </authorList>
    </citation>
    <scope>NUCLEOTIDE SEQUENCE [LARGE SCALE GENOMIC DNA]</scope>
    <source>
        <strain evidence="7">Teg-2019</strain>
        <tissue evidence="7">Adductor muscle</tissue>
    </source>
</reference>
<keyword evidence="8" id="KW-1185">Reference proteome</keyword>
<dbReference type="Pfam" id="PF00860">
    <property type="entry name" value="Xan_ur_permease"/>
    <property type="match status" value="2"/>
</dbReference>
<feature type="transmembrane region" description="Helical" evidence="6">
    <location>
        <begin position="52"/>
        <end position="70"/>
    </location>
</feature>
<dbReference type="InterPro" id="IPR006043">
    <property type="entry name" value="NCS2"/>
</dbReference>
<evidence type="ECO:0008006" key="9">
    <source>
        <dbReference type="Google" id="ProtNLM"/>
    </source>
</evidence>
<name>A0ABQ9FA13_TEGGR</name>
<evidence type="ECO:0000256" key="6">
    <source>
        <dbReference type="SAM" id="Phobius"/>
    </source>
</evidence>
<evidence type="ECO:0000256" key="2">
    <source>
        <dbReference type="ARBA" id="ARBA00008821"/>
    </source>
</evidence>
<evidence type="ECO:0000313" key="7">
    <source>
        <dbReference type="EMBL" id="KAJ8313061.1"/>
    </source>
</evidence>
<evidence type="ECO:0000256" key="1">
    <source>
        <dbReference type="ARBA" id="ARBA00004141"/>
    </source>
</evidence>
<keyword evidence="5 6" id="KW-0472">Membrane</keyword>
<evidence type="ECO:0000256" key="4">
    <source>
        <dbReference type="ARBA" id="ARBA00022989"/>
    </source>
</evidence>
<feature type="transmembrane region" description="Helical" evidence="6">
    <location>
        <begin position="179"/>
        <end position="199"/>
    </location>
</feature>
<gene>
    <name evidence="7" type="ORF">KUTeg_010434</name>
</gene>
<evidence type="ECO:0000313" key="8">
    <source>
        <dbReference type="Proteomes" id="UP001217089"/>
    </source>
</evidence>
<keyword evidence="4 6" id="KW-1133">Transmembrane helix</keyword>
<dbReference type="EMBL" id="JARBDR010000440">
    <property type="protein sequence ID" value="KAJ8313061.1"/>
    <property type="molecule type" value="Genomic_DNA"/>
</dbReference>
<comment type="caution">
    <text evidence="7">The sequence shown here is derived from an EMBL/GenBank/DDBJ whole genome shotgun (WGS) entry which is preliminary data.</text>
</comment>
<organism evidence="7 8">
    <name type="scientific">Tegillarca granosa</name>
    <name type="common">Malaysian cockle</name>
    <name type="synonym">Anadara granosa</name>
    <dbReference type="NCBI Taxonomy" id="220873"/>
    <lineage>
        <taxon>Eukaryota</taxon>
        <taxon>Metazoa</taxon>
        <taxon>Spiralia</taxon>
        <taxon>Lophotrochozoa</taxon>
        <taxon>Mollusca</taxon>
        <taxon>Bivalvia</taxon>
        <taxon>Autobranchia</taxon>
        <taxon>Pteriomorphia</taxon>
        <taxon>Arcoida</taxon>
        <taxon>Arcoidea</taxon>
        <taxon>Arcidae</taxon>
        <taxon>Tegillarca</taxon>
    </lineage>
</organism>
<protein>
    <recommendedName>
        <fullName evidence="9">Solute carrier family 23 member 2</fullName>
    </recommendedName>
</protein>
<proteinExistence type="inferred from homology"/>
<keyword evidence="3 6" id="KW-0812">Transmembrane</keyword>
<feature type="transmembrane region" description="Helical" evidence="6">
    <location>
        <begin position="76"/>
        <end position="94"/>
    </location>
</feature>
<feature type="transmembrane region" description="Helical" evidence="6">
    <location>
        <begin position="103"/>
        <end position="122"/>
    </location>
</feature>
<accession>A0ABQ9FA13</accession>
<feature type="transmembrane region" description="Helical" evidence="6">
    <location>
        <begin position="378"/>
        <end position="396"/>
    </location>
</feature>